<dbReference type="InterPro" id="IPR029044">
    <property type="entry name" value="Nucleotide-diphossugar_trans"/>
</dbReference>
<gene>
    <name evidence="8" type="ORF">COU20_02835</name>
</gene>
<dbReference type="Proteomes" id="UP000231379">
    <property type="component" value="Unassembled WGS sequence"/>
</dbReference>
<name>A0A2H0U992_9BACT</name>
<evidence type="ECO:0000256" key="7">
    <source>
        <dbReference type="SAM" id="Phobius"/>
    </source>
</evidence>
<keyword evidence="5 7" id="KW-1133">Transmembrane helix</keyword>
<feature type="transmembrane region" description="Helical" evidence="7">
    <location>
        <begin position="22"/>
        <end position="42"/>
    </location>
</feature>
<evidence type="ECO:0000313" key="8">
    <source>
        <dbReference type="EMBL" id="PIR82335.1"/>
    </source>
</evidence>
<dbReference type="GO" id="GO:0005886">
    <property type="term" value="C:plasma membrane"/>
    <property type="evidence" value="ECO:0007669"/>
    <property type="project" value="TreeGrafter"/>
</dbReference>
<evidence type="ECO:0000256" key="3">
    <source>
        <dbReference type="ARBA" id="ARBA00022679"/>
    </source>
</evidence>
<protein>
    <recommendedName>
        <fullName evidence="10">Glycosyltransferase 2-like domain-containing protein</fullName>
    </recommendedName>
</protein>
<dbReference type="InterPro" id="IPR050321">
    <property type="entry name" value="Glycosyltr_2/OpgH_subfam"/>
</dbReference>
<dbReference type="Gene3D" id="3.90.550.10">
    <property type="entry name" value="Spore Coat Polysaccharide Biosynthesis Protein SpsA, Chain A"/>
    <property type="match status" value="1"/>
</dbReference>
<dbReference type="PANTHER" id="PTHR43867:SF2">
    <property type="entry name" value="CELLULOSE SYNTHASE CATALYTIC SUBUNIT A [UDP-FORMING]"/>
    <property type="match status" value="1"/>
</dbReference>
<evidence type="ECO:0008006" key="10">
    <source>
        <dbReference type="Google" id="ProtNLM"/>
    </source>
</evidence>
<evidence type="ECO:0000313" key="9">
    <source>
        <dbReference type="Proteomes" id="UP000231379"/>
    </source>
</evidence>
<keyword evidence="3" id="KW-0808">Transferase</keyword>
<comment type="subcellular location">
    <subcellularLocation>
        <location evidence="1">Membrane</location>
        <topology evidence="1">Multi-pass membrane protein</topology>
    </subcellularLocation>
</comment>
<proteinExistence type="predicted"/>
<organism evidence="8 9">
    <name type="scientific">Candidatus Kaiserbacteria bacterium CG10_big_fil_rev_8_21_14_0_10_59_10</name>
    <dbReference type="NCBI Taxonomy" id="1974612"/>
    <lineage>
        <taxon>Bacteria</taxon>
        <taxon>Candidatus Kaiseribacteriota</taxon>
    </lineage>
</organism>
<evidence type="ECO:0000256" key="2">
    <source>
        <dbReference type="ARBA" id="ARBA00022676"/>
    </source>
</evidence>
<sequence length="517" mass="58002">MIRMDEQQYARTAFLATRSDKVLFALSAAAAVFYFFLLLLYFPIGNRTLFMLLVIGQSFHLWQLLTFIHTVWDTEHEPVAGYVDLSVDVFITVTGEPRSIIEETVRAALAMEYPHTRVYILNDGYVAGKDNWRESVEVARELGAECITRTKKGGAKAGNINNALRQTNAPLIAIFDADHVPHPDFLRKCVRYFADPAMAFVQTPQFYKNAQDSYVSKSAWEQQELFFGPICKGKNRLNAATMCGTNMLVRRAALEEVGGMAEESIAEDFVTGLFLHERSWKSYYLPEVLAEGLAPHDLGSYYKQQFRWARGALDIIFRYNPLFRRGLSWTQKMQYLASASFYFTGLIVAVYASLPLLFFYFGLVPLEIAGMLLASVLLPYLFLTLYTIQLSSNFSYTFNALAFSMAAFNVHIAAIFAAALRRTSAFLVTPKEREGGSAFGYVVPQMLYVALAAAGLIIALEREGLSASVVNNAAWAVMYVVIFATFIRAALPQSSARRLPSLNLSPQIKRVADQARR</sequence>
<evidence type="ECO:0000256" key="4">
    <source>
        <dbReference type="ARBA" id="ARBA00022692"/>
    </source>
</evidence>
<dbReference type="PANTHER" id="PTHR43867">
    <property type="entry name" value="CELLULOSE SYNTHASE CATALYTIC SUBUNIT A [UDP-FORMING]"/>
    <property type="match status" value="1"/>
</dbReference>
<accession>A0A2H0U992</accession>
<dbReference type="EMBL" id="PFBM01000017">
    <property type="protein sequence ID" value="PIR82335.1"/>
    <property type="molecule type" value="Genomic_DNA"/>
</dbReference>
<dbReference type="SUPFAM" id="SSF53448">
    <property type="entry name" value="Nucleotide-diphospho-sugar transferases"/>
    <property type="match status" value="1"/>
</dbReference>
<feature type="transmembrane region" description="Helical" evidence="7">
    <location>
        <begin position="441"/>
        <end position="460"/>
    </location>
</feature>
<keyword evidence="2" id="KW-0328">Glycosyltransferase</keyword>
<dbReference type="AlphaFoldDB" id="A0A2H0U992"/>
<dbReference type="Pfam" id="PF13641">
    <property type="entry name" value="Glyco_tranf_2_3"/>
    <property type="match status" value="1"/>
</dbReference>
<dbReference type="CDD" id="cd06421">
    <property type="entry name" value="CESA_CelA_like"/>
    <property type="match status" value="1"/>
</dbReference>
<reference evidence="9" key="1">
    <citation type="submission" date="2017-09" db="EMBL/GenBank/DDBJ databases">
        <title>Depth-based differentiation of microbial function through sediment-hosted aquifers and enrichment of novel symbionts in the deep terrestrial subsurface.</title>
        <authorList>
            <person name="Probst A.J."/>
            <person name="Ladd B."/>
            <person name="Jarett J.K."/>
            <person name="Geller-Mcgrath D.E."/>
            <person name="Sieber C.M.K."/>
            <person name="Emerson J.B."/>
            <person name="Anantharaman K."/>
            <person name="Thomas B.C."/>
            <person name="Malmstrom R."/>
            <person name="Stieglmeier M."/>
            <person name="Klingl A."/>
            <person name="Woyke T."/>
            <person name="Ryan C.M."/>
            <person name="Banfield J.F."/>
        </authorList>
    </citation>
    <scope>NUCLEOTIDE SEQUENCE [LARGE SCALE GENOMIC DNA]</scope>
</reference>
<comment type="caution">
    <text evidence="8">The sequence shown here is derived from an EMBL/GenBank/DDBJ whole genome shotgun (WGS) entry which is preliminary data.</text>
</comment>
<feature type="transmembrane region" description="Helical" evidence="7">
    <location>
        <begin position="472"/>
        <end position="491"/>
    </location>
</feature>
<evidence type="ECO:0000256" key="5">
    <source>
        <dbReference type="ARBA" id="ARBA00022989"/>
    </source>
</evidence>
<keyword evidence="6 7" id="KW-0472">Membrane</keyword>
<feature type="transmembrane region" description="Helical" evidence="7">
    <location>
        <begin position="400"/>
        <end position="420"/>
    </location>
</feature>
<feature type="transmembrane region" description="Helical" evidence="7">
    <location>
        <begin position="341"/>
        <end position="361"/>
    </location>
</feature>
<dbReference type="GO" id="GO:0016758">
    <property type="term" value="F:hexosyltransferase activity"/>
    <property type="evidence" value="ECO:0007669"/>
    <property type="project" value="TreeGrafter"/>
</dbReference>
<evidence type="ECO:0000256" key="6">
    <source>
        <dbReference type="ARBA" id="ARBA00023136"/>
    </source>
</evidence>
<feature type="transmembrane region" description="Helical" evidence="7">
    <location>
        <begin position="368"/>
        <end position="388"/>
    </location>
</feature>
<keyword evidence="4 7" id="KW-0812">Transmembrane</keyword>
<evidence type="ECO:0000256" key="1">
    <source>
        <dbReference type="ARBA" id="ARBA00004141"/>
    </source>
</evidence>